<dbReference type="InterPro" id="IPR041489">
    <property type="entry name" value="PDZ_6"/>
</dbReference>
<reference evidence="8 9" key="1">
    <citation type="submission" date="2024-03" db="EMBL/GenBank/DDBJ databases">
        <title>A Dehalogenimonas Isolated from Estuarine Sediments Dihaloeliminates Chlorinated Alkanes.</title>
        <authorList>
            <person name="Yang Y."/>
            <person name="Wang H."/>
        </authorList>
    </citation>
    <scope>NUCLEOTIDE SEQUENCE [LARGE SCALE GENOMIC DNA]</scope>
    <source>
        <strain evidence="8 9">W</strain>
    </source>
</reference>
<dbReference type="Pfam" id="PF22694">
    <property type="entry name" value="CtpB_N-like"/>
    <property type="match status" value="1"/>
</dbReference>
<evidence type="ECO:0000313" key="9">
    <source>
        <dbReference type="Proteomes" id="UP001375370"/>
    </source>
</evidence>
<keyword evidence="6" id="KW-0472">Membrane</keyword>
<evidence type="ECO:0000256" key="3">
    <source>
        <dbReference type="ARBA" id="ARBA00022801"/>
    </source>
</evidence>
<proteinExistence type="inferred from homology"/>
<sequence>MSSRWKIALGSLVAVIAVFFSFGLGYFTAVLAPPDGDELDRVVEAWNTLTEKYVEPGSIDRNALAEAAISAMVDYLGDPYSAYLDTAGYHATLDDFSGTYTGIGAEMAIRDGALIVLTAYPDSPAEKAGLAPGDRITAVDGQPTEGLNMTELGLLVRGDAGIPVTLTVDRAGETLSMTMVRAVITPPSVKLEMLGNVAYISISSFNDHADEEMLPVIQEINRNGAESIILDLRYNPGGLVTTVVNTAGYFLPDQTIFTVKDNDGKVTTHKAVSQSATTDLPMVVLVNEFSASGSEVLSGALQDHDRAVIAGKQTFGKGSVTQLFNLSGDTGIYLTIARWYTPDGHLIEGIGITPDFALELTGEDLVNWAIDYLSGS</sequence>
<dbReference type="SUPFAM" id="SSF52096">
    <property type="entry name" value="ClpP/crotonase"/>
    <property type="match status" value="1"/>
</dbReference>
<dbReference type="CDD" id="cd07560">
    <property type="entry name" value="Peptidase_S41_CPP"/>
    <property type="match status" value="1"/>
</dbReference>
<dbReference type="SMART" id="SM00245">
    <property type="entry name" value="TSPc"/>
    <property type="match status" value="1"/>
</dbReference>
<dbReference type="RefSeq" id="WP_338738358.1">
    <property type="nucleotide sequence ID" value="NZ_CP146612.1"/>
</dbReference>
<dbReference type="Pfam" id="PF17820">
    <property type="entry name" value="PDZ_6"/>
    <property type="match status" value="1"/>
</dbReference>
<evidence type="ECO:0000259" key="7">
    <source>
        <dbReference type="PROSITE" id="PS50106"/>
    </source>
</evidence>
<dbReference type="Gene3D" id="2.30.42.10">
    <property type="match status" value="1"/>
</dbReference>
<gene>
    <name evidence="8" type="ORF">V8247_02265</name>
</gene>
<comment type="similarity">
    <text evidence="1 5">Belongs to the peptidase S41A family.</text>
</comment>
<dbReference type="SUPFAM" id="SSF50156">
    <property type="entry name" value="PDZ domain-like"/>
    <property type="match status" value="1"/>
</dbReference>
<name>A0ABZ2J899_9CHLR</name>
<dbReference type="PROSITE" id="PS50106">
    <property type="entry name" value="PDZ"/>
    <property type="match status" value="1"/>
</dbReference>
<dbReference type="SMART" id="SM00228">
    <property type="entry name" value="PDZ"/>
    <property type="match status" value="1"/>
</dbReference>
<evidence type="ECO:0000256" key="1">
    <source>
        <dbReference type="ARBA" id="ARBA00009179"/>
    </source>
</evidence>
<dbReference type="PANTHER" id="PTHR32060:SF22">
    <property type="entry name" value="CARBOXYL-TERMINAL-PROCESSING PEPTIDASE 3, CHLOROPLASTIC"/>
    <property type="match status" value="1"/>
</dbReference>
<feature type="domain" description="PDZ" evidence="7">
    <location>
        <begin position="90"/>
        <end position="157"/>
    </location>
</feature>
<protein>
    <submittedName>
        <fullName evidence="8">S41 family peptidase</fullName>
    </submittedName>
</protein>
<evidence type="ECO:0000256" key="6">
    <source>
        <dbReference type="SAM" id="Phobius"/>
    </source>
</evidence>
<dbReference type="InterPro" id="IPR001478">
    <property type="entry name" value="PDZ"/>
</dbReference>
<dbReference type="Proteomes" id="UP001375370">
    <property type="component" value="Chromosome"/>
</dbReference>
<accession>A0ABZ2J899</accession>
<evidence type="ECO:0000256" key="2">
    <source>
        <dbReference type="ARBA" id="ARBA00022670"/>
    </source>
</evidence>
<evidence type="ECO:0000313" key="8">
    <source>
        <dbReference type="EMBL" id="WWX25817.1"/>
    </source>
</evidence>
<evidence type="ECO:0000256" key="4">
    <source>
        <dbReference type="ARBA" id="ARBA00022825"/>
    </source>
</evidence>
<feature type="transmembrane region" description="Helical" evidence="6">
    <location>
        <begin position="7"/>
        <end position="27"/>
    </location>
</feature>
<keyword evidence="2 5" id="KW-0645">Protease</keyword>
<dbReference type="InterPro" id="IPR005151">
    <property type="entry name" value="Tail-specific_protease"/>
</dbReference>
<dbReference type="Gene3D" id="3.30.750.44">
    <property type="match status" value="1"/>
</dbReference>
<dbReference type="Pfam" id="PF03572">
    <property type="entry name" value="Peptidase_S41"/>
    <property type="match status" value="1"/>
</dbReference>
<evidence type="ECO:0000256" key="5">
    <source>
        <dbReference type="RuleBase" id="RU004404"/>
    </source>
</evidence>
<dbReference type="InterPro" id="IPR029045">
    <property type="entry name" value="ClpP/crotonase-like_dom_sf"/>
</dbReference>
<keyword evidence="6" id="KW-1133">Transmembrane helix</keyword>
<dbReference type="NCBIfam" id="TIGR00225">
    <property type="entry name" value="prc"/>
    <property type="match status" value="1"/>
</dbReference>
<dbReference type="Gene3D" id="3.90.226.10">
    <property type="entry name" value="2-enoyl-CoA Hydratase, Chain A, domain 1"/>
    <property type="match status" value="1"/>
</dbReference>
<keyword evidence="4 5" id="KW-0720">Serine protease</keyword>
<dbReference type="EMBL" id="CP146612">
    <property type="protein sequence ID" value="WWX25817.1"/>
    <property type="molecule type" value="Genomic_DNA"/>
</dbReference>
<dbReference type="InterPro" id="IPR055210">
    <property type="entry name" value="CtpA/B_N"/>
</dbReference>
<keyword evidence="9" id="KW-1185">Reference proteome</keyword>
<dbReference type="InterPro" id="IPR036034">
    <property type="entry name" value="PDZ_sf"/>
</dbReference>
<keyword evidence="6" id="KW-0812">Transmembrane</keyword>
<organism evidence="8 9">
    <name type="scientific">Candidatus Dehalogenimonas loeffleri</name>
    <dbReference type="NCBI Taxonomy" id="3127115"/>
    <lineage>
        <taxon>Bacteria</taxon>
        <taxon>Bacillati</taxon>
        <taxon>Chloroflexota</taxon>
        <taxon>Dehalococcoidia</taxon>
        <taxon>Dehalococcoidales</taxon>
        <taxon>Dehalococcoidaceae</taxon>
        <taxon>Dehalogenimonas</taxon>
    </lineage>
</organism>
<dbReference type="CDD" id="cd06782">
    <property type="entry name" value="cpPDZ_CPP-like"/>
    <property type="match status" value="1"/>
</dbReference>
<dbReference type="PANTHER" id="PTHR32060">
    <property type="entry name" value="TAIL-SPECIFIC PROTEASE"/>
    <property type="match status" value="1"/>
</dbReference>
<dbReference type="InterPro" id="IPR004447">
    <property type="entry name" value="Peptidase_S41A"/>
</dbReference>
<keyword evidence="3 5" id="KW-0378">Hydrolase</keyword>